<comment type="caution">
    <text evidence="2">The sequence shown here is derived from an EMBL/GenBank/DDBJ whole genome shotgun (WGS) entry which is preliminary data.</text>
</comment>
<dbReference type="EMBL" id="JBEYBN010000048">
    <property type="protein sequence ID" value="MEU2270268.1"/>
    <property type="molecule type" value="Genomic_DNA"/>
</dbReference>
<evidence type="ECO:0000256" key="1">
    <source>
        <dbReference type="SAM" id="Phobius"/>
    </source>
</evidence>
<accession>A0ABV2Y1Y0</accession>
<organism evidence="2 3">
    <name type="scientific">Streptomyces olindensis</name>
    <dbReference type="NCBI Taxonomy" id="358823"/>
    <lineage>
        <taxon>Bacteria</taxon>
        <taxon>Bacillati</taxon>
        <taxon>Actinomycetota</taxon>
        <taxon>Actinomycetes</taxon>
        <taxon>Kitasatosporales</taxon>
        <taxon>Streptomycetaceae</taxon>
        <taxon>Streptomyces</taxon>
    </lineage>
</organism>
<evidence type="ECO:0000313" key="3">
    <source>
        <dbReference type="Proteomes" id="UP001550603"/>
    </source>
</evidence>
<keyword evidence="1" id="KW-0812">Transmembrane</keyword>
<dbReference type="RefSeq" id="WP_037758553.1">
    <property type="nucleotide sequence ID" value="NZ_JBEYBN010000048.1"/>
</dbReference>
<sequence>MNGQGVWGRGVRVGLLMACVPGLPWAALALAVAAVEFLRGGDTRLAAHDVRYGGLLLGGSVLAGVLMGTLLAGGLALASRVITRTEGLALVGGVLGLLVFPAEVLVVGMATDGAYAQIGTTFLAWPVMAVVAAAHSADIVGRTRARTWLWVPGPARRLGRG</sequence>
<protein>
    <submittedName>
        <fullName evidence="2">Uncharacterized protein</fullName>
    </submittedName>
</protein>
<gene>
    <name evidence="2" type="ORF">ABZ568_28455</name>
</gene>
<keyword evidence="1" id="KW-0472">Membrane</keyword>
<feature type="transmembrane region" description="Helical" evidence="1">
    <location>
        <begin position="114"/>
        <end position="134"/>
    </location>
</feature>
<keyword evidence="1" id="KW-1133">Transmembrane helix</keyword>
<feature type="transmembrane region" description="Helical" evidence="1">
    <location>
        <begin position="55"/>
        <end position="76"/>
    </location>
</feature>
<dbReference type="Proteomes" id="UP001550603">
    <property type="component" value="Unassembled WGS sequence"/>
</dbReference>
<reference evidence="2 3" key="1">
    <citation type="submission" date="2024-06" db="EMBL/GenBank/DDBJ databases">
        <title>The Natural Products Discovery Center: Release of the First 8490 Sequenced Strains for Exploring Actinobacteria Biosynthetic Diversity.</title>
        <authorList>
            <person name="Kalkreuter E."/>
            <person name="Kautsar S.A."/>
            <person name="Yang D."/>
            <person name="Bader C.D."/>
            <person name="Teijaro C.N."/>
            <person name="Fluegel L."/>
            <person name="Davis C.M."/>
            <person name="Simpson J.R."/>
            <person name="Lauterbach L."/>
            <person name="Steele A.D."/>
            <person name="Gui C."/>
            <person name="Meng S."/>
            <person name="Li G."/>
            <person name="Viehrig K."/>
            <person name="Ye F."/>
            <person name="Su P."/>
            <person name="Kiefer A.F."/>
            <person name="Nichols A."/>
            <person name="Cepeda A.J."/>
            <person name="Yan W."/>
            <person name="Fan B."/>
            <person name="Jiang Y."/>
            <person name="Adhikari A."/>
            <person name="Zheng C.-J."/>
            <person name="Schuster L."/>
            <person name="Cowan T.M."/>
            <person name="Smanski M.J."/>
            <person name="Chevrette M.G."/>
            <person name="De Carvalho L.P.S."/>
            <person name="Shen B."/>
        </authorList>
    </citation>
    <scope>NUCLEOTIDE SEQUENCE [LARGE SCALE GENOMIC DNA]</scope>
    <source>
        <strain evidence="2 3">NPDC019583</strain>
    </source>
</reference>
<proteinExistence type="predicted"/>
<evidence type="ECO:0000313" key="2">
    <source>
        <dbReference type="EMBL" id="MEU2270268.1"/>
    </source>
</evidence>
<feature type="transmembrane region" description="Helical" evidence="1">
    <location>
        <begin position="12"/>
        <end position="35"/>
    </location>
</feature>
<name>A0ABV2Y1Y0_9ACTN</name>
<keyword evidence="3" id="KW-1185">Reference proteome</keyword>
<feature type="transmembrane region" description="Helical" evidence="1">
    <location>
        <begin position="88"/>
        <end position="108"/>
    </location>
</feature>